<evidence type="ECO:0000313" key="5">
    <source>
        <dbReference type="Proteomes" id="UP001176961"/>
    </source>
</evidence>
<dbReference type="GO" id="GO:0005634">
    <property type="term" value="C:nucleus"/>
    <property type="evidence" value="ECO:0007669"/>
    <property type="project" value="UniProtKB-SubCell"/>
</dbReference>
<evidence type="ECO:0000313" key="4">
    <source>
        <dbReference type="EMBL" id="CAJ0590592.1"/>
    </source>
</evidence>
<feature type="domain" description="HTH CENPB-type" evidence="3">
    <location>
        <begin position="41"/>
        <end position="112"/>
    </location>
</feature>
<reference evidence="4" key="1">
    <citation type="submission" date="2023-07" db="EMBL/GenBank/DDBJ databases">
        <authorList>
            <consortium name="CYATHOMIX"/>
        </authorList>
    </citation>
    <scope>NUCLEOTIDE SEQUENCE</scope>
    <source>
        <strain evidence="4">N/A</strain>
    </source>
</reference>
<dbReference type="Proteomes" id="UP001176961">
    <property type="component" value="Unassembled WGS sequence"/>
</dbReference>
<dbReference type="Pfam" id="PF03221">
    <property type="entry name" value="HTH_Tnp_Tc5"/>
    <property type="match status" value="1"/>
</dbReference>
<dbReference type="InterPro" id="IPR050863">
    <property type="entry name" value="CenT-Element_Derived"/>
</dbReference>
<protein>
    <recommendedName>
        <fullName evidence="3">HTH CENPB-type domain-containing protein</fullName>
    </recommendedName>
</protein>
<dbReference type="PROSITE" id="PS51253">
    <property type="entry name" value="HTH_CENPB"/>
    <property type="match status" value="1"/>
</dbReference>
<dbReference type="EMBL" id="CATQJL010000001">
    <property type="protein sequence ID" value="CAJ0590592.1"/>
    <property type="molecule type" value="Genomic_DNA"/>
</dbReference>
<dbReference type="AlphaFoldDB" id="A0AA36DMV6"/>
<keyword evidence="5" id="KW-1185">Reference proteome</keyword>
<organism evidence="4 5">
    <name type="scientific">Cylicocyclus nassatus</name>
    <name type="common">Nematode worm</name>
    <dbReference type="NCBI Taxonomy" id="53992"/>
    <lineage>
        <taxon>Eukaryota</taxon>
        <taxon>Metazoa</taxon>
        <taxon>Ecdysozoa</taxon>
        <taxon>Nematoda</taxon>
        <taxon>Chromadorea</taxon>
        <taxon>Rhabditida</taxon>
        <taxon>Rhabditina</taxon>
        <taxon>Rhabditomorpha</taxon>
        <taxon>Strongyloidea</taxon>
        <taxon>Strongylidae</taxon>
        <taxon>Cylicocyclus</taxon>
    </lineage>
</organism>
<dbReference type="Pfam" id="PF09607">
    <property type="entry name" value="BrkDBD"/>
    <property type="match status" value="1"/>
</dbReference>
<accession>A0AA36DMV6</accession>
<dbReference type="InterPro" id="IPR009057">
    <property type="entry name" value="Homeodomain-like_sf"/>
</dbReference>
<name>A0AA36DMV6_CYLNA</name>
<dbReference type="SUPFAM" id="SSF46689">
    <property type="entry name" value="Homeodomain-like"/>
    <property type="match status" value="1"/>
</dbReference>
<dbReference type="InterPro" id="IPR006600">
    <property type="entry name" value="HTH_CenpB_DNA-bd_dom"/>
</dbReference>
<dbReference type="PANTHER" id="PTHR19303:SF74">
    <property type="entry name" value="POGO TRANSPOSABLE ELEMENT WITH KRAB DOMAIN"/>
    <property type="match status" value="1"/>
</dbReference>
<evidence type="ECO:0000256" key="2">
    <source>
        <dbReference type="ARBA" id="ARBA00023125"/>
    </source>
</evidence>
<keyword evidence="2" id="KW-0238">DNA-binding</keyword>
<comment type="caution">
    <text evidence="4">The sequence shown here is derived from an EMBL/GenBank/DDBJ whole genome shotgun (WGS) entry which is preliminary data.</text>
</comment>
<evidence type="ECO:0000259" key="3">
    <source>
        <dbReference type="PROSITE" id="PS51253"/>
    </source>
</evidence>
<dbReference type="InterPro" id="IPR018586">
    <property type="entry name" value="Brinker_DNA-bd"/>
</dbReference>
<dbReference type="InterPro" id="IPR004875">
    <property type="entry name" value="DDE_SF_endonuclease_dom"/>
</dbReference>
<comment type="subcellular location">
    <subcellularLocation>
        <location evidence="1">Nucleus</location>
    </subcellularLocation>
</comment>
<sequence length="383" mass="43332">MSSGGRKSYTAEFELKAVDYAAENGTGQASQKFGVDRRMIQRWRRPPPKWPALEEELSDWIIEQRERGRRVTTVRLRAKAIEAAQRLGYEDFTGGAHWCHSFMKRKGFSVRQRTSVGQPLPPDAEAKMANFRKFVMDNTMNVNPANLGNFDEVPVPYDVAGNRTVEITGKDDVAITTTGHEKKNLTVVLAVTADGNKLKPMLIFKRLTMPKVRFPEGVVIKVNQKGWMTEAIMKDWIRECWLTRPNAAQEPSRSMLIFDSARSHLSDEVKTEIESVSKIAVIPGGLTKFLQPLDVAVNKPFKDNLRKHWDAWMADSNQMELTRGGRRKPPRLELIAEWVLQSFRDVSVDSILNGSNEALTIDPDIDDLDNSFSSMHLDDSESA</sequence>
<dbReference type="Pfam" id="PF03184">
    <property type="entry name" value="DDE_1"/>
    <property type="match status" value="1"/>
</dbReference>
<evidence type="ECO:0000256" key="1">
    <source>
        <dbReference type="ARBA" id="ARBA00004123"/>
    </source>
</evidence>
<gene>
    <name evidence="4" type="ORF">CYNAS_LOCUS2575</name>
</gene>
<dbReference type="Gene3D" id="1.10.10.60">
    <property type="entry name" value="Homeodomain-like"/>
    <property type="match status" value="2"/>
</dbReference>
<proteinExistence type="predicted"/>
<dbReference type="GO" id="GO:0003677">
    <property type="term" value="F:DNA binding"/>
    <property type="evidence" value="ECO:0007669"/>
    <property type="project" value="UniProtKB-KW"/>
</dbReference>
<dbReference type="PANTHER" id="PTHR19303">
    <property type="entry name" value="TRANSPOSON"/>
    <property type="match status" value="1"/>
</dbReference>
<dbReference type="SMART" id="SM00674">
    <property type="entry name" value="CENPB"/>
    <property type="match status" value="1"/>
</dbReference>